<keyword evidence="1 2" id="KW-0378">Hydrolase</keyword>
<dbReference type="GO" id="GO:0016787">
    <property type="term" value="F:hydrolase activity"/>
    <property type="evidence" value="ECO:0007669"/>
    <property type="project" value="UniProtKB-KW"/>
</dbReference>
<dbReference type="EMBL" id="ML978720">
    <property type="protein sequence ID" value="KAF2087472.1"/>
    <property type="molecule type" value="Genomic_DNA"/>
</dbReference>
<dbReference type="InterPro" id="IPR052043">
    <property type="entry name" value="PolySaccharide_Degr_Enz"/>
</dbReference>
<dbReference type="OrthoDB" id="540611at2759"/>
<reference evidence="2" key="1">
    <citation type="journal article" date="2020" name="Stud. Mycol.">
        <title>101 Dothideomycetes genomes: a test case for predicting lifestyles and emergence of pathogens.</title>
        <authorList>
            <person name="Haridas S."/>
            <person name="Albert R."/>
            <person name="Binder M."/>
            <person name="Bloem J."/>
            <person name="Labutti K."/>
            <person name="Salamov A."/>
            <person name="Andreopoulos B."/>
            <person name="Baker S."/>
            <person name="Barry K."/>
            <person name="Bills G."/>
            <person name="Bluhm B."/>
            <person name="Cannon C."/>
            <person name="Castanera R."/>
            <person name="Culley D."/>
            <person name="Daum C."/>
            <person name="Ezra D."/>
            <person name="Gonzalez J."/>
            <person name="Henrissat B."/>
            <person name="Kuo A."/>
            <person name="Liang C."/>
            <person name="Lipzen A."/>
            <person name="Lutzoni F."/>
            <person name="Magnuson J."/>
            <person name="Mondo S."/>
            <person name="Nolan M."/>
            <person name="Ohm R."/>
            <person name="Pangilinan J."/>
            <person name="Park H.-J."/>
            <person name="Ramirez L."/>
            <person name="Alfaro M."/>
            <person name="Sun H."/>
            <person name="Tritt A."/>
            <person name="Yoshinaga Y."/>
            <person name="Zwiers L.-H."/>
            <person name="Turgeon B."/>
            <person name="Goodwin S."/>
            <person name="Spatafora J."/>
            <person name="Crous P."/>
            <person name="Grigoriev I."/>
        </authorList>
    </citation>
    <scope>NUCLEOTIDE SEQUENCE</scope>
    <source>
        <strain evidence="2">CBS 121410</strain>
    </source>
</reference>
<dbReference type="PANTHER" id="PTHR33886">
    <property type="entry name" value="UNSATURATED RHAMNOGALACTURONAN HYDROLASE (EUROFUNG)"/>
    <property type="match status" value="1"/>
</dbReference>
<organism evidence="2 3">
    <name type="scientific">Saccharata proteae CBS 121410</name>
    <dbReference type="NCBI Taxonomy" id="1314787"/>
    <lineage>
        <taxon>Eukaryota</taxon>
        <taxon>Fungi</taxon>
        <taxon>Dikarya</taxon>
        <taxon>Ascomycota</taxon>
        <taxon>Pezizomycotina</taxon>
        <taxon>Dothideomycetes</taxon>
        <taxon>Dothideomycetes incertae sedis</taxon>
        <taxon>Botryosphaeriales</taxon>
        <taxon>Saccharataceae</taxon>
        <taxon>Saccharata</taxon>
    </lineage>
</organism>
<dbReference type="SUPFAM" id="SSF48208">
    <property type="entry name" value="Six-hairpin glycosidases"/>
    <property type="match status" value="1"/>
</dbReference>
<dbReference type="Pfam" id="PF07470">
    <property type="entry name" value="Glyco_hydro_88"/>
    <property type="match status" value="1"/>
</dbReference>
<sequence>MADSQIAHGVEAARTYQDAVFYRGVEMVYNVTSNPAYLNFLTSQLDTIVSPNGSIADYPSDLDSLDDIRFGTILLDMYALTNKTSYKLAASLLRQQLNTHPRTDEGQFWHRSPTYPDQGWLDGIYMANVFYAQWTAMLDSSNTTAWNDILLQYVLIDKHCRNHTTQLLVHGYDESKTELWADPVTGASPHVWDRALGWYFMALVDALDWFPSAHPGFRTLLGFFRDLAWGVTKAMDAQGAWWLVMDEPWPGKPGNYFESSGGAMFCYGLLKGVRKGYIGEEYLGPAKMGYGYMLDHFVAHNGTNGTLNWEGTVVVGSLGSNATFEYYVSEPVDENDLKGAGPFIYTAVEFEALKG</sequence>
<accession>A0A9P4HVB9</accession>
<name>A0A9P4HVB9_9PEZI</name>
<dbReference type="InterPro" id="IPR010905">
    <property type="entry name" value="Glyco_hydro_88"/>
</dbReference>
<dbReference type="Proteomes" id="UP000799776">
    <property type="component" value="Unassembled WGS sequence"/>
</dbReference>
<gene>
    <name evidence="2" type="ORF">K490DRAFT_73844</name>
</gene>
<evidence type="ECO:0000313" key="3">
    <source>
        <dbReference type="Proteomes" id="UP000799776"/>
    </source>
</evidence>
<dbReference type="InterPro" id="IPR012341">
    <property type="entry name" value="6hp_glycosidase-like_sf"/>
</dbReference>
<dbReference type="GO" id="GO:0005975">
    <property type="term" value="P:carbohydrate metabolic process"/>
    <property type="evidence" value="ECO:0007669"/>
    <property type="project" value="InterPro"/>
</dbReference>
<comment type="caution">
    <text evidence="2">The sequence shown here is derived from an EMBL/GenBank/DDBJ whole genome shotgun (WGS) entry which is preliminary data.</text>
</comment>
<dbReference type="PANTHER" id="PTHR33886:SF9">
    <property type="entry name" value="UNSATURATED RHAMNOGALACTURONAN HYDROLASE (EUROFUNG)"/>
    <property type="match status" value="1"/>
</dbReference>
<evidence type="ECO:0000313" key="2">
    <source>
        <dbReference type="EMBL" id="KAF2087472.1"/>
    </source>
</evidence>
<dbReference type="InterPro" id="IPR008928">
    <property type="entry name" value="6-hairpin_glycosidase_sf"/>
</dbReference>
<evidence type="ECO:0000256" key="1">
    <source>
        <dbReference type="ARBA" id="ARBA00022801"/>
    </source>
</evidence>
<protein>
    <submittedName>
        <fullName evidence="2">Glycoside hydrolase family 105 protein</fullName>
    </submittedName>
</protein>
<dbReference type="AlphaFoldDB" id="A0A9P4HVB9"/>
<proteinExistence type="predicted"/>
<dbReference type="Gene3D" id="1.50.10.10">
    <property type="match status" value="1"/>
</dbReference>
<keyword evidence="3" id="KW-1185">Reference proteome</keyword>